<reference evidence="4" key="1">
    <citation type="submission" date="2017-02" db="UniProtKB">
        <authorList>
            <consortium name="WormBaseParasite"/>
        </authorList>
    </citation>
    <scope>IDENTIFICATION</scope>
</reference>
<gene>
    <name evidence="2" type="ORF">ASIM_LOCUS3562</name>
</gene>
<evidence type="ECO:0000313" key="4">
    <source>
        <dbReference type="WBParaSite" id="ASIM_0000372801-mRNA-1"/>
    </source>
</evidence>
<feature type="compositionally biased region" description="Polar residues" evidence="1">
    <location>
        <begin position="188"/>
        <end position="204"/>
    </location>
</feature>
<evidence type="ECO:0000313" key="3">
    <source>
        <dbReference type="Proteomes" id="UP000267096"/>
    </source>
</evidence>
<accession>A0A0M3J828</accession>
<organism evidence="4">
    <name type="scientific">Anisakis simplex</name>
    <name type="common">Herring worm</name>
    <dbReference type="NCBI Taxonomy" id="6269"/>
    <lineage>
        <taxon>Eukaryota</taxon>
        <taxon>Metazoa</taxon>
        <taxon>Ecdysozoa</taxon>
        <taxon>Nematoda</taxon>
        <taxon>Chromadorea</taxon>
        <taxon>Rhabditida</taxon>
        <taxon>Spirurina</taxon>
        <taxon>Ascaridomorpha</taxon>
        <taxon>Ascaridoidea</taxon>
        <taxon>Anisakidae</taxon>
        <taxon>Anisakis</taxon>
        <taxon>Anisakis simplex complex</taxon>
    </lineage>
</organism>
<dbReference type="Proteomes" id="UP000267096">
    <property type="component" value="Unassembled WGS sequence"/>
</dbReference>
<feature type="compositionally biased region" description="Low complexity" evidence="1">
    <location>
        <begin position="83"/>
        <end position="94"/>
    </location>
</feature>
<evidence type="ECO:0000256" key="1">
    <source>
        <dbReference type="SAM" id="MobiDB-lite"/>
    </source>
</evidence>
<feature type="region of interest" description="Disordered" evidence="1">
    <location>
        <begin position="251"/>
        <end position="288"/>
    </location>
</feature>
<name>A0A0M3J828_ANISI</name>
<protein>
    <submittedName>
        <fullName evidence="4">TACC_C domain-containing protein</fullName>
    </submittedName>
</protein>
<feature type="compositionally biased region" description="Low complexity" evidence="1">
    <location>
        <begin position="269"/>
        <end position="282"/>
    </location>
</feature>
<feature type="region of interest" description="Disordered" evidence="1">
    <location>
        <begin position="115"/>
        <end position="149"/>
    </location>
</feature>
<keyword evidence="3" id="KW-1185">Reference proteome</keyword>
<feature type="region of interest" description="Disordered" evidence="1">
    <location>
        <begin position="1"/>
        <end position="94"/>
    </location>
</feature>
<feature type="region of interest" description="Disordered" evidence="1">
    <location>
        <begin position="188"/>
        <end position="216"/>
    </location>
</feature>
<reference evidence="2 3" key="2">
    <citation type="submission" date="2018-11" db="EMBL/GenBank/DDBJ databases">
        <authorList>
            <consortium name="Pathogen Informatics"/>
        </authorList>
    </citation>
    <scope>NUCLEOTIDE SEQUENCE [LARGE SCALE GENOMIC DNA]</scope>
</reference>
<sequence>MHHQFCSLVQQAAEQNNREQQTQGQKAGSEDLSLQRSALSPKPRPRLSISAAESVRANVGREVSQLDGKSSDADSHSTAVKRSLSSTSNPNLLSFPSVREKSAILSDTSTLRMAVDSRQDVANTAERSGREETVGSSTENQKQESASCGIEDPKCTLLSSTVLDNRQIPPMADGSPVTVREQIADNTAFGSSVQSSKIPFGSQNKDTKPLTPLTDRRFSEPITRRNIPDYEILREQIDQFDKTTIMQQESAVEKNRQATSEVKHDCLDSSSPSGSRVTTSKSMQPSEICSPEKMDVLVSTAKYEGPLCALSRTPEVEESHQAPANSGKCSNDVSESALGGSVLGCRTIQSEPSENLRAEELNSNNFLKNSVEQTAPIDERRDSASMQSVESSQIAATCTTISNASNDVCNQSTSPTTKYVPVTDNFIMPFVYDVPKSTETQLEQVRSVCENDQELETTTAILEAASPRRTNESTG</sequence>
<feature type="compositionally biased region" description="Polar residues" evidence="1">
    <location>
        <begin position="134"/>
        <end position="146"/>
    </location>
</feature>
<feature type="compositionally biased region" description="Basic and acidic residues" evidence="1">
    <location>
        <begin position="251"/>
        <end position="267"/>
    </location>
</feature>
<dbReference type="AlphaFoldDB" id="A0A0M3J828"/>
<dbReference type="EMBL" id="UYRR01005610">
    <property type="protein sequence ID" value="VDK21905.1"/>
    <property type="molecule type" value="Genomic_DNA"/>
</dbReference>
<feature type="compositionally biased region" description="Low complexity" evidence="1">
    <location>
        <begin position="10"/>
        <end position="23"/>
    </location>
</feature>
<evidence type="ECO:0000313" key="2">
    <source>
        <dbReference type="EMBL" id="VDK21905.1"/>
    </source>
</evidence>
<dbReference type="WBParaSite" id="ASIM_0000372801-mRNA-1">
    <property type="protein sequence ID" value="ASIM_0000372801-mRNA-1"/>
    <property type="gene ID" value="ASIM_0000372801"/>
</dbReference>
<proteinExistence type="predicted"/>